<organism evidence="1">
    <name type="scientific">Lepeophtheirus salmonis</name>
    <name type="common">Salmon louse</name>
    <name type="synonym">Caligus salmonis</name>
    <dbReference type="NCBI Taxonomy" id="72036"/>
    <lineage>
        <taxon>Eukaryota</taxon>
        <taxon>Metazoa</taxon>
        <taxon>Ecdysozoa</taxon>
        <taxon>Arthropoda</taxon>
        <taxon>Crustacea</taxon>
        <taxon>Multicrustacea</taxon>
        <taxon>Hexanauplia</taxon>
        <taxon>Copepoda</taxon>
        <taxon>Siphonostomatoida</taxon>
        <taxon>Caligidae</taxon>
        <taxon>Lepeophtheirus</taxon>
    </lineage>
</organism>
<reference evidence="1" key="1">
    <citation type="submission" date="2014-05" db="EMBL/GenBank/DDBJ databases">
        <authorList>
            <person name="Chronopoulou M."/>
        </authorList>
    </citation>
    <scope>NUCLEOTIDE SEQUENCE</scope>
    <source>
        <tissue evidence="1">Whole organism</tissue>
    </source>
</reference>
<evidence type="ECO:0000313" key="1">
    <source>
        <dbReference type="EMBL" id="CDW41309.1"/>
    </source>
</evidence>
<sequence>MVPVSNVNLFSILK</sequence>
<accession>A0A0K2USR0</accession>
<name>A0A0K2USR0_LEPSM</name>
<proteinExistence type="predicted"/>
<dbReference type="EMBL" id="HACA01023948">
    <property type="protein sequence ID" value="CDW41309.1"/>
    <property type="molecule type" value="Transcribed_RNA"/>
</dbReference>
<protein>
    <submittedName>
        <fullName evidence="1">Uncharacterized protein</fullName>
    </submittedName>
</protein>